<gene>
    <name evidence="2" type="ORF">HUW48_08855</name>
</gene>
<evidence type="ECO:0000256" key="1">
    <source>
        <dbReference type="SAM" id="Phobius"/>
    </source>
</evidence>
<dbReference type="EMBL" id="CP055153">
    <property type="protein sequence ID" value="QMU28146.1"/>
    <property type="molecule type" value="Genomic_DNA"/>
</dbReference>
<accession>A0A7L7L5R0</accession>
<keyword evidence="1" id="KW-1133">Transmembrane helix</keyword>
<name>A0A7L7L5R0_9BACT</name>
<evidence type="ECO:0000313" key="2">
    <source>
        <dbReference type="EMBL" id="QMU28146.1"/>
    </source>
</evidence>
<evidence type="ECO:0000313" key="3">
    <source>
        <dbReference type="Proteomes" id="UP000514509"/>
    </source>
</evidence>
<dbReference type="Proteomes" id="UP000514509">
    <property type="component" value="Chromosome"/>
</dbReference>
<dbReference type="KEGG" id="add:HUW48_08855"/>
<proteinExistence type="predicted"/>
<dbReference type="AlphaFoldDB" id="A0A7L7L5R0"/>
<reference evidence="2 3" key="1">
    <citation type="submission" date="2020-08" db="EMBL/GenBank/DDBJ databases">
        <title>Adhaeribacter dokdonensis sp. nov., isolated from the rhizosphere of Elymus tsukushiensis, a plant native to the Dokdo Islands, Republic of Korea.</title>
        <authorList>
            <person name="Ghim S.Y."/>
        </authorList>
    </citation>
    <scope>NUCLEOTIDE SEQUENCE [LARGE SCALE GENOMIC DNA]</scope>
    <source>
        <strain evidence="2 3">KUDC8001</strain>
    </source>
</reference>
<protein>
    <submittedName>
        <fullName evidence="2">Uncharacterized protein</fullName>
    </submittedName>
</protein>
<feature type="transmembrane region" description="Helical" evidence="1">
    <location>
        <begin position="72"/>
        <end position="98"/>
    </location>
</feature>
<keyword evidence="3" id="KW-1185">Reference proteome</keyword>
<keyword evidence="1" id="KW-0812">Transmembrane</keyword>
<keyword evidence="1" id="KW-0472">Membrane</keyword>
<dbReference type="RefSeq" id="WP_182415334.1">
    <property type="nucleotide sequence ID" value="NZ_CP055153.1"/>
</dbReference>
<organism evidence="2 3">
    <name type="scientific">Adhaeribacter radiodurans</name>
    <dbReference type="NCBI Taxonomy" id="2745197"/>
    <lineage>
        <taxon>Bacteria</taxon>
        <taxon>Pseudomonadati</taxon>
        <taxon>Bacteroidota</taxon>
        <taxon>Cytophagia</taxon>
        <taxon>Cytophagales</taxon>
        <taxon>Hymenobacteraceae</taxon>
        <taxon>Adhaeribacter</taxon>
    </lineage>
</organism>
<sequence>MKSRFHSFPIPSFHSSEAAFCRAKWANSAVQQRIVSTTIQPVKALFLTTNLSSIVPAEVESFADLKGNVFQWIGWLLSYGVAYTLGLYLFFLLTFFCVTRLRRKQGKRKNNGGSVQEVTTEIHFKEEAQPRPIKISFKQLNLRIVFTSLFL</sequence>